<feature type="transmembrane region" description="Helical" evidence="3">
    <location>
        <begin position="295"/>
        <end position="320"/>
    </location>
</feature>
<comment type="caution">
    <text evidence="4">The sequence shown here is derived from an EMBL/GenBank/DDBJ whole genome shotgun (WGS) entry which is preliminary data.</text>
</comment>
<keyword evidence="3" id="KW-0472">Membrane</keyword>
<evidence type="ECO:0000256" key="2">
    <source>
        <dbReference type="SAM" id="MobiDB-lite"/>
    </source>
</evidence>
<feature type="transmembrane region" description="Helical" evidence="3">
    <location>
        <begin position="432"/>
        <end position="451"/>
    </location>
</feature>
<gene>
    <name evidence="4" type="ORF">E3T23_00315</name>
</gene>
<keyword evidence="3" id="KW-1133">Transmembrane helix</keyword>
<feature type="transmembrane region" description="Helical" evidence="3">
    <location>
        <begin position="265"/>
        <end position="288"/>
    </location>
</feature>
<evidence type="ECO:0000256" key="3">
    <source>
        <dbReference type="SAM" id="Phobius"/>
    </source>
</evidence>
<dbReference type="OrthoDB" id="4350291at2"/>
<evidence type="ECO:0000256" key="1">
    <source>
        <dbReference type="SAM" id="Coils"/>
    </source>
</evidence>
<sequence length="487" mass="50895">MDQTGNPEAETTEAALARLADENARLRARLDAAESAAAASAETVPLPGLAAPTVPPPSRQRWRAVLAVALIAFGVLLAPVAVVSQWTKNVVTDTDTFVATVAPLADDPAFQAFLVTEIVTVVEEQVDIETVATDLFDGLAALDLPPRAQDALALLEGPAIEGVRSLIRTSAERVVASDAFATVWEDALRLSQTQIIAALEGDTSSALAISDTGEVGIQLGPIIAEVKQQLVAQGIGLAANIPEIDRTIPLAQSDALVQARTAYQLLNLTGTVLPWASLLLIVAGVLVARRRSLALIWAGITLGLSMALLAAGVSVGRLFFVNALSPVYLPSDLAGTVYDSLVPLVYASALSVGLAAVTVAIVAYLAGRFRGATAVRRLVTDGGRHLRASAARSGVTTGRFGLRLYRARRFIRAFVGIGAAAVALFWRPLTPAVIIWTAVLALIVVLLLELLQRPPRVENESVPVGVGPTGASPADRGAPPANWDDAD</sequence>
<keyword evidence="5" id="KW-1185">Reference proteome</keyword>
<organism evidence="4 5">
    <name type="scientific">Cryobacterium cheniae</name>
    <dbReference type="NCBI Taxonomy" id="1259262"/>
    <lineage>
        <taxon>Bacteria</taxon>
        <taxon>Bacillati</taxon>
        <taxon>Actinomycetota</taxon>
        <taxon>Actinomycetes</taxon>
        <taxon>Micrococcales</taxon>
        <taxon>Microbacteriaceae</taxon>
        <taxon>Cryobacterium</taxon>
    </lineage>
</organism>
<feature type="region of interest" description="Disordered" evidence="2">
    <location>
        <begin position="459"/>
        <end position="487"/>
    </location>
</feature>
<feature type="coiled-coil region" evidence="1">
    <location>
        <begin position="9"/>
        <end position="36"/>
    </location>
</feature>
<protein>
    <recommendedName>
        <fullName evidence="6">Integral membrane protein</fullName>
    </recommendedName>
</protein>
<keyword evidence="3" id="KW-0812">Transmembrane</keyword>
<reference evidence="4 5" key="1">
    <citation type="submission" date="2019-03" db="EMBL/GenBank/DDBJ databases">
        <title>Genomics of glacier-inhabiting Cryobacterium strains.</title>
        <authorList>
            <person name="Liu Q."/>
            <person name="Xin Y.-H."/>
        </authorList>
    </citation>
    <scope>NUCLEOTIDE SEQUENCE [LARGE SCALE GENOMIC DNA]</scope>
    <source>
        <strain evidence="4 5">TMT2-48-2</strain>
    </source>
</reference>
<dbReference type="Proteomes" id="UP000298433">
    <property type="component" value="Unassembled WGS sequence"/>
</dbReference>
<feature type="transmembrane region" description="Helical" evidence="3">
    <location>
        <begin position="64"/>
        <end position="86"/>
    </location>
</feature>
<dbReference type="RefSeq" id="WP_134368429.1">
    <property type="nucleotide sequence ID" value="NZ_SOGN01000004.1"/>
</dbReference>
<evidence type="ECO:0000313" key="5">
    <source>
        <dbReference type="Proteomes" id="UP000298433"/>
    </source>
</evidence>
<proteinExistence type="predicted"/>
<accession>A0A4R8XY83</accession>
<name>A0A4R8XY83_9MICO</name>
<evidence type="ECO:0008006" key="6">
    <source>
        <dbReference type="Google" id="ProtNLM"/>
    </source>
</evidence>
<feature type="transmembrane region" description="Helical" evidence="3">
    <location>
        <begin position="409"/>
        <end position="426"/>
    </location>
</feature>
<dbReference type="AlphaFoldDB" id="A0A4R8XY83"/>
<dbReference type="EMBL" id="SOGN01000004">
    <property type="protein sequence ID" value="TFC84288.1"/>
    <property type="molecule type" value="Genomic_DNA"/>
</dbReference>
<keyword evidence="1" id="KW-0175">Coiled coil</keyword>
<feature type="transmembrane region" description="Helical" evidence="3">
    <location>
        <begin position="340"/>
        <end position="367"/>
    </location>
</feature>
<evidence type="ECO:0000313" key="4">
    <source>
        <dbReference type="EMBL" id="TFC84288.1"/>
    </source>
</evidence>